<keyword evidence="4" id="KW-1185">Reference proteome</keyword>
<dbReference type="Proteomes" id="UP000054845">
    <property type="component" value="Unassembled WGS sequence"/>
</dbReference>
<sequence>MAVKLRALLMVAATLQMVASAPSGSTTSTEGSTPRLLSPIAEHPMGGSESGKTPPLSPVHSWPTRPNSPPSPDYKNDPKFNLMLQDSDSDREHWSDEEQRQAHAKQIRGESLAGPLSPTSASEARNSILALHFAKDPEHAHERAMREYAALDDADKGRRLESWLAQNDYIMAHRQPGFQLGPLPHKPGSLEYWQEQNKDLAPGQKPVGTWTHTHLQRDRNFTPEERAAYVPPPRSPGYERFQEELRQRFDARIAAGRSSSSSSPSHHGSGSPPLSETVNEAKAKGCCGWVKKLFGRP</sequence>
<dbReference type="OrthoDB" id="10423511at2759"/>
<feature type="signal peptide" evidence="2">
    <location>
        <begin position="1"/>
        <end position="20"/>
    </location>
</feature>
<name>A0A0P1BNZ9_9BASI</name>
<feature type="compositionally biased region" description="Basic and acidic residues" evidence="1">
    <location>
        <begin position="88"/>
        <end position="101"/>
    </location>
</feature>
<organism evidence="3 4">
    <name type="scientific">Ceraceosorus bombacis</name>
    <dbReference type="NCBI Taxonomy" id="401625"/>
    <lineage>
        <taxon>Eukaryota</taxon>
        <taxon>Fungi</taxon>
        <taxon>Dikarya</taxon>
        <taxon>Basidiomycota</taxon>
        <taxon>Ustilaginomycotina</taxon>
        <taxon>Exobasidiomycetes</taxon>
        <taxon>Ceraceosorales</taxon>
        <taxon>Ceraceosoraceae</taxon>
        <taxon>Ceraceosorus</taxon>
    </lineage>
</organism>
<dbReference type="AlphaFoldDB" id="A0A0P1BNZ9"/>
<feature type="compositionally biased region" description="Low complexity" evidence="1">
    <location>
        <begin position="19"/>
        <end position="34"/>
    </location>
</feature>
<evidence type="ECO:0000256" key="2">
    <source>
        <dbReference type="SAM" id="SignalP"/>
    </source>
</evidence>
<dbReference type="EMBL" id="CCYA01000276">
    <property type="protein sequence ID" value="CEH18644.1"/>
    <property type="molecule type" value="Genomic_DNA"/>
</dbReference>
<feature type="chain" id="PRO_5006059718" evidence="2">
    <location>
        <begin position="21"/>
        <end position="297"/>
    </location>
</feature>
<proteinExistence type="predicted"/>
<keyword evidence="2" id="KW-0732">Signal</keyword>
<feature type="region of interest" description="Disordered" evidence="1">
    <location>
        <begin position="249"/>
        <end position="281"/>
    </location>
</feature>
<protein>
    <submittedName>
        <fullName evidence="3">Uncharacterized protein</fullName>
    </submittedName>
</protein>
<feature type="region of interest" description="Disordered" evidence="1">
    <location>
        <begin position="19"/>
        <end position="120"/>
    </location>
</feature>
<evidence type="ECO:0000313" key="4">
    <source>
        <dbReference type="Proteomes" id="UP000054845"/>
    </source>
</evidence>
<reference evidence="3 4" key="1">
    <citation type="submission" date="2014-09" db="EMBL/GenBank/DDBJ databases">
        <authorList>
            <person name="Magalhaes I.L.F."/>
            <person name="Oliveira U."/>
            <person name="Santos F.R."/>
            <person name="Vidigal T.H.D.A."/>
            <person name="Brescovit A.D."/>
            <person name="Santos A.J."/>
        </authorList>
    </citation>
    <scope>NUCLEOTIDE SEQUENCE [LARGE SCALE GENOMIC DNA]</scope>
</reference>
<evidence type="ECO:0000256" key="1">
    <source>
        <dbReference type="SAM" id="MobiDB-lite"/>
    </source>
</evidence>
<feature type="compositionally biased region" description="Low complexity" evidence="1">
    <location>
        <begin position="258"/>
        <end position="273"/>
    </location>
</feature>
<accession>A0A0P1BNZ9</accession>
<evidence type="ECO:0000313" key="3">
    <source>
        <dbReference type="EMBL" id="CEH18644.1"/>
    </source>
</evidence>